<dbReference type="GeneTree" id="ENSGT00730000113416"/>
<feature type="transmembrane region" description="Helical" evidence="2">
    <location>
        <begin position="5"/>
        <end position="29"/>
    </location>
</feature>
<evidence type="ECO:0000256" key="2">
    <source>
        <dbReference type="SAM" id="Phobius"/>
    </source>
</evidence>
<dbReference type="InterPro" id="IPR031363">
    <property type="entry name" value="TMEM252"/>
</dbReference>
<dbReference type="PaxDb" id="30732-ENSOMEP00000020607"/>
<sequence>MKKQLWSLACMLLPFAGFLLTCLGAYLLSMQSVNDFLWRSIVIYVMIAIGLLAMLFGVFLSLLQFEKKKKKCQRSQEYPVSTPQVVVPTDGIYIPMSLAPPLYSQNNSEIPDSSWCWEQPPPYSQAVQMQQGQRQQEEAASAH</sequence>
<feature type="transmembrane region" description="Helical" evidence="2">
    <location>
        <begin position="41"/>
        <end position="65"/>
    </location>
</feature>
<dbReference type="OMA" id="CHSMKSK"/>
<dbReference type="PANTHER" id="PTHR35682:SF1">
    <property type="entry name" value="TRANSMEMBRANE PROTEIN 252"/>
    <property type="match status" value="1"/>
</dbReference>
<keyword evidence="2" id="KW-0812">Transmembrane</keyword>
<protein>
    <recommendedName>
        <fullName evidence="5">Transmembrane protein</fullName>
    </recommendedName>
</protein>
<dbReference type="PANTHER" id="PTHR35682">
    <property type="entry name" value="TRANSMEMBRANE PROTEIN 252"/>
    <property type="match status" value="1"/>
</dbReference>
<keyword evidence="2" id="KW-0472">Membrane</keyword>
<reference evidence="3" key="1">
    <citation type="submission" date="2025-08" db="UniProtKB">
        <authorList>
            <consortium name="Ensembl"/>
        </authorList>
    </citation>
    <scope>IDENTIFICATION</scope>
</reference>
<dbReference type="Proteomes" id="UP000261560">
    <property type="component" value="Unplaced"/>
</dbReference>
<evidence type="ECO:0000313" key="4">
    <source>
        <dbReference type="Proteomes" id="UP000261560"/>
    </source>
</evidence>
<dbReference type="Ensembl" id="ENSOMET00000030101.1">
    <property type="protein sequence ID" value="ENSOMEP00000020607.1"/>
    <property type="gene ID" value="ENSOMEG00000022488.1"/>
</dbReference>
<proteinExistence type="predicted"/>
<name>A0A3B3CRV2_ORYME</name>
<organism evidence="3 4">
    <name type="scientific">Oryzias melastigma</name>
    <name type="common">Marine medaka</name>
    <dbReference type="NCBI Taxonomy" id="30732"/>
    <lineage>
        <taxon>Eukaryota</taxon>
        <taxon>Metazoa</taxon>
        <taxon>Chordata</taxon>
        <taxon>Craniata</taxon>
        <taxon>Vertebrata</taxon>
        <taxon>Euteleostomi</taxon>
        <taxon>Actinopterygii</taxon>
        <taxon>Neopterygii</taxon>
        <taxon>Teleostei</taxon>
        <taxon>Neoteleostei</taxon>
        <taxon>Acanthomorphata</taxon>
        <taxon>Ovalentaria</taxon>
        <taxon>Atherinomorphae</taxon>
        <taxon>Beloniformes</taxon>
        <taxon>Adrianichthyidae</taxon>
        <taxon>Oryziinae</taxon>
        <taxon>Oryzias</taxon>
    </lineage>
</organism>
<evidence type="ECO:0008006" key="5">
    <source>
        <dbReference type="Google" id="ProtNLM"/>
    </source>
</evidence>
<accession>A0A3B3CRV2</accession>
<keyword evidence="4" id="KW-1185">Reference proteome</keyword>
<dbReference type="AlphaFoldDB" id="A0A3B3CRV2"/>
<reference evidence="3" key="2">
    <citation type="submission" date="2025-09" db="UniProtKB">
        <authorList>
            <consortium name="Ensembl"/>
        </authorList>
    </citation>
    <scope>IDENTIFICATION</scope>
</reference>
<feature type="compositionally biased region" description="Low complexity" evidence="1">
    <location>
        <begin position="125"/>
        <end position="143"/>
    </location>
</feature>
<feature type="region of interest" description="Disordered" evidence="1">
    <location>
        <begin position="105"/>
        <end position="143"/>
    </location>
</feature>
<evidence type="ECO:0000313" key="3">
    <source>
        <dbReference type="Ensembl" id="ENSOMEP00000020607.1"/>
    </source>
</evidence>
<keyword evidence="2" id="KW-1133">Transmembrane helix</keyword>
<evidence type="ECO:0000256" key="1">
    <source>
        <dbReference type="SAM" id="MobiDB-lite"/>
    </source>
</evidence>